<organism evidence="2 3">
    <name type="scientific">Undibacterium griseum</name>
    <dbReference type="NCBI Taxonomy" id="2762295"/>
    <lineage>
        <taxon>Bacteria</taxon>
        <taxon>Pseudomonadati</taxon>
        <taxon>Pseudomonadota</taxon>
        <taxon>Betaproteobacteria</taxon>
        <taxon>Burkholderiales</taxon>
        <taxon>Oxalobacteraceae</taxon>
        <taxon>Undibacterium</taxon>
    </lineage>
</organism>
<evidence type="ECO:0000313" key="2">
    <source>
        <dbReference type="EMBL" id="MBC3884335.1"/>
    </source>
</evidence>
<feature type="transmembrane region" description="Helical" evidence="1">
    <location>
        <begin position="12"/>
        <end position="35"/>
    </location>
</feature>
<evidence type="ECO:0000313" key="3">
    <source>
        <dbReference type="Proteomes" id="UP000613113"/>
    </source>
</evidence>
<name>A0ABR6YKL8_9BURK</name>
<accession>A0ABR6YKL8</accession>
<dbReference type="NCBIfam" id="NF041437">
    <property type="entry name" value="TfpZ"/>
    <property type="match status" value="1"/>
</dbReference>
<protein>
    <submittedName>
        <fullName evidence="2">Pilus assembly protein</fullName>
    </submittedName>
</protein>
<dbReference type="InterPro" id="IPR047814">
    <property type="entry name" value="TfpX/TfpZ-like"/>
</dbReference>
<dbReference type="EMBL" id="JACOGC010000001">
    <property type="protein sequence ID" value="MBC3884335.1"/>
    <property type="molecule type" value="Genomic_DNA"/>
</dbReference>
<gene>
    <name evidence="2" type="ORF">H8K27_04250</name>
</gene>
<proteinExistence type="predicted"/>
<keyword evidence="3" id="KW-1185">Reference proteome</keyword>
<keyword evidence="1" id="KW-0812">Transmembrane</keyword>
<feature type="transmembrane region" description="Helical" evidence="1">
    <location>
        <begin position="79"/>
        <end position="101"/>
    </location>
</feature>
<dbReference type="Proteomes" id="UP000613113">
    <property type="component" value="Unassembled WGS sequence"/>
</dbReference>
<comment type="caution">
    <text evidence="2">The sequence shown here is derived from an EMBL/GenBank/DDBJ whole genome shotgun (WGS) entry which is preliminary data.</text>
</comment>
<keyword evidence="1" id="KW-1133">Transmembrane helix</keyword>
<feature type="transmembrane region" description="Helical" evidence="1">
    <location>
        <begin position="47"/>
        <end position="67"/>
    </location>
</feature>
<evidence type="ECO:0000256" key="1">
    <source>
        <dbReference type="SAM" id="Phobius"/>
    </source>
</evidence>
<keyword evidence="1" id="KW-0472">Membrane</keyword>
<reference evidence="2 3" key="1">
    <citation type="submission" date="2020-08" db="EMBL/GenBank/DDBJ databases">
        <title>Novel species isolated from subtropical streams in China.</title>
        <authorList>
            <person name="Lu H."/>
        </authorList>
    </citation>
    <scope>NUCLEOTIDE SEQUENCE [LARGE SCALE GENOMIC DNA]</scope>
    <source>
        <strain evidence="2 3">FT31W</strain>
    </source>
</reference>
<sequence length="255" mass="28315">MSEFQFRIKAALIHLLVSALVVSLVAGLILLLWYPWPYSRMAGGLNLLVLVATVDLFLGPMLTLVIFDSRKTRSVLFKDILVIGCLQLAGLLYGAHTVYLARPVALVFEGSRFRVVSAAGVQENELPQALPEFRSLSMMGPRLTGTRPFRNQQEKMEAADKAMAGVDIGLRPVFWQDYRLSVPQVLSVSRPVELLYQKYPADQGLIDERIKATGHSRSQLKFLPLIAREGGGDWLVLIDAISAQPVGFIEKDGFF</sequence>
<dbReference type="RefSeq" id="WP_186861926.1">
    <property type="nucleotide sequence ID" value="NZ_JACOGC010000001.1"/>
</dbReference>